<sequence>MTFLRSLSKALGRMADQMQGQDVERHNAVLNNRLGGDMAAVSKARYSQGISPIGMGR</sequence>
<dbReference type="AlphaFoldDB" id="A0A841AG46"/>
<gene>
    <name evidence="1" type="ORF">HNR70_002045</name>
</gene>
<reference evidence="1 2" key="1">
    <citation type="submission" date="2020-08" db="EMBL/GenBank/DDBJ databases">
        <title>Sequencing the genomes of 1000 actinobacteria strains.</title>
        <authorList>
            <person name="Klenk H.-P."/>
        </authorList>
    </citation>
    <scope>NUCLEOTIDE SEQUENCE [LARGE SCALE GENOMIC DNA]</scope>
    <source>
        <strain evidence="1 2">DSM 28796</strain>
    </source>
</reference>
<accession>A0A841AG46</accession>
<organism evidence="1 2">
    <name type="scientific">Brachybacterium aquaticum</name>
    <dbReference type="NCBI Taxonomy" id="1432564"/>
    <lineage>
        <taxon>Bacteria</taxon>
        <taxon>Bacillati</taxon>
        <taxon>Actinomycetota</taxon>
        <taxon>Actinomycetes</taxon>
        <taxon>Micrococcales</taxon>
        <taxon>Dermabacteraceae</taxon>
        <taxon>Brachybacterium</taxon>
    </lineage>
</organism>
<dbReference type="EMBL" id="JACHLZ010000001">
    <property type="protein sequence ID" value="MBB5832232.1"/>
    <property type="molecule type" value="Genomic_DNA"/>
</dbReference>
<name>A0A841AG46_9MICO</name>
<evidence type="ECO:0000313" key="2">
    <source>
        <dbReference type="Proteomes" id="UP000588158"/>
    </source>
</evidence>
<proteinExistence type="predicted"/>
<dbReference type="Proteomes" id="UP000588158">
    <property type="component" value="Unassembled WGS sequence"/>
</dbReference>
<keyword evidence="2" id="KW-1185">Reference proteome</keyword>
<protein>
    <submittedName>
        <fullName evidence="1">Uncharacterized protein</fullName>
    </submittedName>
</protein>
<dbReference type="RefSeq" id="WP_184325589.1">
    <property type="nucleotide sequence ID" value="NZ_JACHLZ010000001.1"/>
</dbReference>
<comment type="caution">
    <text evidence="1">The sequence shown here is derived from an EMBL/GenBank/DDBJ whole genome shotgun (WGS) entry which is preliminary data.</text>
</comment>
<evidence type="ECO:0000313" key="1">
    <source>
        <dbReference type="EMBL" id="MBB5832232.1"/>
    </source>
</evidence>